<dbReference type="InterPro" id="IPR050626">
    <property type="entry name" value="Peptidase_M16"/>
</dbReference>
<feature type="compositionally biased region" description="Acidic residues" evidence="8">
    <location>
        <begin position="983"/>
        <end position="993"/>
    </location>
</feature>
<dbReference type="InterPro" id="IPR007863">
    <property type="entry name" value="Peptidase_M16_C"/>
</dbReference>
<evidence type="ECO:0000313" key="14">
    <source>
        <dbReference type="Proteomes" id="UP001497392"/>
    </source>
</evidence>
<evidence type="ECO:0000259" key="9">
    <source>
        <dbReference type="Pfam" id="PF00675"/>
    </source>
</evidence>
<dbReference type="Pfam" id="PF05193">
    <property type="entry name" value="Peptidase_M16_C"/>
    <property type="match status" value="1"/>
</dbReference>
<keyword evidence="3" id="KW-0479">Metal-binding</keyword>
<keyword evidence="14" id="KW-1185">Reference proteome</keyword>
<evidence type="ECO:0000256" key="8">
    <source>
        <dbReference type="SAM" id="MobiDB-lite"/>
    </source>
</evidence>
<dbReference type="PANTHER" id="PTHR43690:SF18">
    <property type="entry name" value="INSULIN-DEGRADING ENZYME-RELATED"/>
    <property type="match status" value="1"/>
</dbReference>
<keyword evidence="4" id="KW-0378">Hydrolase</keyword>
<feature type="domain" description="Peptidase M16 C-terminal" evidence="10">
    <location>
        <begin position="221"/>
        <end position="399"/>
    </location>
</feature>
<dbReference type="Gene3D" id="3.30.830.10">
    <property type="entry name" value="Metalloenzyme, LuxS/M16 peptidase-like"/>
    <property type="match status" value="4"/>
</dbReference>
<evidence type="ECO:0000259" key="10">
    <source>
        <dbReference type="Pfam" id="PF05193"/>
    </source>
</evidence>
<evidence type="ECO:0000256" key="2">
    <source>
        <dbReference type="ARBA" id="ARBA00022670"/>
    </source>
</evidence>
<feature type="domain" description="Coenzyme PQQ synthesis protein F-like C-terminal lobe" evidence="12">
    <location>
        <begin position="797"/>
        <end position="896"/>
    </location>
</feature>
<organism evidence="13 14">
    <name type="scientific">Coccomyxa viridis</name>
    <dbReference type="NCBI Taxonomy" id="1274662"/>
    <lineage>
        <taxon>Eukaryota</taxon>
        <taxon>Viridiplantae</taxon>
        <taxon>Chlorophyta</taxon>
        <taxon>core chlorophytes</taxon>
        <taxon>Trebouxiophyceae</taxon>
        <taxon>Trebouxiophyceae incertae sedis</taxon>
        <taxon>Coccomyxaceae</taxon>
        <taxon>Coccomyxa</taxon>
    </lineage>
</organism>
<dbReference type="EMBL" id="CAXHTA020000020">
    <property type="protein sequence ID" value="CAL5229436.1"/>
    <property type="molecule type" value="Genomic_DNA"/>
</dbReference>
<keyword evidence="6" id="KW-0482">Metalloprotease</keyword>
<keyword evidence="5" id="KW-0862">Zinc</keyword>
<evidence type="ECO:0000259" key="12">
    <source>
        <dbReference type="Pfam" id="PF22456"/>
    </source>
</evidence>
<evidence type="ECO:0000259" key="11">
    <source>
        <dbReference type="Pfam" id="PF16187"/>
    </source>
</evidence>
<evidence type="ECO:0000313" key="13">
    <source>
        <dbReference type="EMBL" id="CAL5229436.1"/>
    </source>
</evidence>
<dbReference type="InterPro" id="IPR011249">
    <property type="entry name" value="Metalloenz_LuxS/M16"/>
</dbReference>
<sequence>MCLGQKESSRHIVKPASFKTQEYRSVVLENGIEFVLVSDGELDKAGASIDVRVGSLSDPKDTPGLAHFCEHMLFYASAKYPEEDAYSKFVSERGGHTNAYTASEDTNYHFECNWEALEEALDRFAQFFIEPLISEDGVEREVNAVDSEHQKNLNTDAWRKIQLWRHTANPQHPIHRFATGNLQTLLHDPKARPSCDPLLISNGSSVADAIDTHCAQGRQPHEEVRKFYASHYSSNIMKGAVMGPQSLDELERMVRSQFQAVGNADLRPAEFDGDVVLPGQTAQIIRMVPEKEGHVIDLQWAIPPQQKLYRASPCGYLGHLLGHEGHGSILACLKAKGWATALSAGEGSGSFSARSFFNVCVSLTDKGFDHVPEIVSIVFDYIRIVKESGVTKERFKEYQDLAQLRFNFADKSSPFQMVQALSSHLQEVPAEDVLLSLHHVPQEYNEEAIRELLEGLAPWNLRVMWASKRFKGKTDKVEPWYGTEYSQDGVVSDWLSNWLKAFSNDCIHLPEPNPFISSEFSLIDVKDGENDHPQVGYSSPLLTLWQKQSTRFETPKAVIYLDFACPNAYASPEAAVLTRLYVKLVNDYLNETAYDAELAGLSYGLSNTISGFRLTFYGYNHKLMELVHVVLQELGSFTVKEDRFLVQKESAMKEYANSRYDQPYQAALYENSVLLEAQRWHTDEYEKVIGGLESADLEDFVSEVTARCKVTGFVTGNISEHYMKGLATDVESLMTSKWQAQPPFPSQMYEKRVAKLPQGAAPLYSTQGRNEANENSAVMISFQAGPDELRRNALVSLLVQCTKREAFHTLRTIEQLGYMVWLSTWSVLTVHFVAFIIQSAAFSAEHLESRVDAFIESCTQLLETVSEEEYTSQVEELVKSKLEKPKKLLQLAAREWREISDNTLVFGRPAAEVAELKQLTKADLVSFFKKTVHSPESRRMLAVHIRGNPKPEGAEPAAMPEGTPSRDESGSAAAETGKGCDGAVEEVHEETEASGDGPVINKAEANNQSKMQRQIITDPWAFKRSLEMWPSPM</sequence>
<dbReference type="PROSITE" id="PS00143">
    <property type="entry name" value="INSULINASE"/>
    <property type="match status" value="1"/>
</dbReference>
<protein>
    <submittedName>
        <fullName evidence="13">G12759 protein</fullName>
    </submittedName>
</protein>
<feature type="domain" description="Peptidase M16 middle/third" evidence="11">
    <location>
        <begin position="406"/>
        <end position="685"/>
    </location>
</feature>
<dbReference type="Proteomes" id="UP001497392">
    <property type="component" value="Unassembled WGS sequence"/>
</dbReference>
<dbReference type="InterPro" id="IPR011765">
    <property type="entry name" value="Pept_M16_N"/>
</dbReference>
<feature type="domain" description="Peptidase M16 N-terminal" evidence="9">
    <location>
        <begin position="36"/>
        <end position="170"/>
    </location>
</feature>
<evidence type="ECO:0000256" key="3">
    <source>
        <dbReference type="ARBA" id="ARBA00022723"/>
    </source>
</evidence>
<dbReference type="PANTHER" id="PTHR43690">
    <property type="entry name" value="NARDILYSIN"/>
    <property type="match status" value="1"/>
</dbReference>
<dbReference type="InterPro" id="IPR054734">
    <property type="entry name" value="PqqF-like_C_4"/>
</dbReference>
<comment type="caution">
    <text evidence="13">The sequence shown here is derived from an EMBL/GenBank/DDBJ whole genome shotgun (WGS) entry which is preliminary data.</text>
</comment>
<dbReference type="InterPro" id="IPR032632">
    <property type="entry name" value="Peptidase_M16_M"/>
</dbReference>
<evidence type="ECO:0000256" key="1">
    <source>
        <dbReference type="ARBA" id="ARBA00007261"/>
    </source>
</evidence>
<dbReference type="Pfam" id="PF22456">
    <property type="entry name" value="PqqF-like_C_4"/>
    <property type="match status" value="1"/>
</dbReference>
<reference evidence="13 14" key="1">
    <citation type="submission" date="2024-06" db="EMBL/GenBank/DDBJ databases">
        <authorList>
            <person name="Kraege A."/>
            <person name="Thomma B."/>
        </authorList>
    </citation>
    <scope>NUCLEOTIDE SEQUENCE [LARGE SCALE GENOMIC DNA]</scope>
</reference>
<name>A0ABP1GF96_9CHLO</name>
<keyword evidence="2" id="KW-0645">Protease</keyword>
<dbReference type="Pfam" id="PF00675">
    <property type="entry name" value="Peptidase_M16"/>
    <property type="match status" value="1"/>
</dbReference>
<accession>A0ABP1GF96</accession>
<evidence type="ECO:0000256" key="6">
    <source>
        <dbReference type="ARBA" id="ARBA00023049"/>
    </source>
</evidence>
<proteinExistence type="inferred from homology"/>
<evidence type="ECO:0000256" key="5">
    <source>
        <dbReference type="ARBA" id="ARBA00022833"/>
    </source>
</evidence>
<dbReference type="InterPro" id="IPR001431">
    <property type="entry name" value="Pept_M16_Zn_BS"/>
</dbReference>
<evidence type="ECO:0000256" key="4">
    <source>
        <dbReference type="ARBA" id="ARBA00022801"/>
    </source>
</evidence>
<evidence type="ECO:0000256" key="7">
    <source>
        <dbReference type="RuleBase" id="RU004447"/>
    </source>
</evidence>
<dbReference type="SUPFAM" id="SSF63411">
    <property type="entry name" value="LuxS/MPP-like metallohydrolase"/>
    <property type="match status" value="4"/>
</dbReference>
<gene>
    <name evidence="13" type="primary">g12759</name>
    <name evidence="13" type="ORF">VP750_LOCUS11342</name>
</gene>
<comment type="similarity">
    <text evidence="1 7">Belongs to the peptidase M16 family.</text>
</comment>
<feature type="region of interest" description="Disordered" evidence="8">
    <location>
        <begin position="947"/>
        <end position="1012"/>
    </location>
</feature>
<dbReference type="Pfam" id="PF16187">
    <property type="entry name" value="Peptidase_M16_M"/>
    <property type="match status" value="1"/>
</dbReference>